<evidence type="ECO:0000313" key="2">
    <source>
        <dbReference type="EMBL" id="CYU68152.1"/>
    </source>
</evidence>
<accession>A0A0Z9ET71</accession>
<reference evidence="2 3" key="1">
    <citation type="submission" date="2016-02" db="EMBL/GenBank/DDBJ databases">
        <authorList>
            <consortium name="Pathogen Informatics"/>
        </authorList>
    </citation>
    <scope>NUCLEOTIDE SEQUENCE [LARGE SCALE GENOMIC DNA]</scope>
    <source>
        <strain evidence="2 3">LSS48</strain>
    </source>
</reference>
<evidence type="ECO:0000313" key="3">
    <source>
        <dbReference type="Proteomes" id="UP000073485"/>
    </source>
</evidence>
<sequence length="42" mass="4337">MAKTCRPSKPVSKAGKTLATSKSASAKSKAGKTLANHKEAKH</sequence>
<dbReference type="RefSeq" id="WP_255199034.1">
    <property type="nucleotide sequence ID" value="NZ_BCCM01000006.1"/>
</dbReference>
<dbReference type="EMBL" id="FIGO01000004">
    <property type="protein sequence ID" value="CYU68152.1"/>
    <property type="molecule type" value="Genomic_DNA"/>
</dbReference>
<organism evidence="2 3">
    <name type="scientific">Streptococcus suis</name>
    <dbReference type="NCBI Taxonomy" id="1307"/>
    <lineage>
        <taxon>Bacteria</taxon>
        <taxon>Bacillati</taxon>
        <taxon>Bacillota</taxon>
        <taxon>Bacilli</taxon>
        <taxon>Lactobacillales</taxon>
        <taxon>Streptococcaceae</taxon>
        <taxon>Streptococcus</taxon>
    </lineage>
</organism>
<protein>
    <submittedName>
        <fullName evidence="2">Uncharacterized protein</fullName>
    </submittedName>
</protein>
<proteinExistence type="predicted"/>
<feature type="compositionally biased region" description="Low complexity" evidence="1">
    <location>
        <begin position="12"/>
        <end position="34"/>
    </location>
</feature>
<name>A0A0Z9ET71_STRSU</name>
<evidence type="ECO:0000256" key="1">
    <source>
        <dbReference type="SAM" id="MobiDB-lite"/>
    </source>
</evidence>
<dbReference type="AlphaFoldDB" id="A0A0Z9ET71"/>
<feature type="region of interest" description="Disordered" evidence="1">
    <location>
        <begin position="1"/>
        <end position="42"/>
    </location>
</feature>
<gene>
    <name evidence="2" type="ORF">ERS132410_00816</name>
</gene>
<dbReference type="Proteomes" id="UP000073485">
    <property type="component" value="Unassembled WGS sequence"/>
</dbReference>